<evidence type="ECO:0000313" key="2">
    <source>
        <dbReference type="Proteomes" id="UP000281553"/>
    </source>
</evidence>
<gene>
    <name evidence="1" type="ORF">DILT_LOCUS17610</name>
</gene>
<accession>A0A3P7R5P5</accession>
<evidence type="ECO:0000313" key="1">
    <source>
        <dbReference type="EMBL" id="VDN38466.1"/>
    </source>
</evidence>
<dbReference type="AlphaFoldDB" id="A0A3P7R5P5"/>
<reference evidence="1 2" key="1">
    <citation type="submission" date="2018-11" db="EMBL/GenBank/DDBJ databases">
        <authorList>
            <consortium name="Pathogen Informatics"/>
        </authorList>
    </citation>
    <scope>NUCLEOTIDE SEQUENCE [LARGE SCALE GENOMIC DNA]</scope>
</reference>
<dbReference type="EMBL" id="UYRU01093184">
    <property type="protein sequence ID" value="VDN38466.1"/>
    <property type="molecule type" value="Genomic_DNA"/>
</dbReference>
<name>A0A3P7R5P5_DIBLA</name>
<sequence length="101" mass="11174">MRFLFPRHSSRSARLPPSCCLPLSSVCGLARSQQLFPSPPCLAVPVGLNHRLGSLHRPSILSPPATLSAWFWCKSDQFSFARVASIHRETGSAQARYQKIV</sequence>
<proteinExistence type="predicted"/>
<keyword evidence="2" id="KW-1185">Reference proteome</keyword>
<dbReference type="Proteomes" id="UP000281553">
    <property type="component" value="Unassembled WGS sequence"/>
</dbReference>
<protein>
    <submittedName>
        <fullName evidence="1">Uncharacterized protein</fullName>
    </submittedName>
</protein>
<organism evidence="1 2">
    <name type="scientific">Dibothriocephalus latus</name>
    <name type="common">Fish tapeworm</name>
    <name type="synonym">Diphyllobothrium latum</name>
    <dbReference type="NCBI Taxonomy" id="60516"/>
    <lineage>
        <taxon>Eukaryota</taxon>
        <taxon>Metazoa</taxon>
        <taxon>Spiralia</taxon>
        <taxon>Lophotrochozoa</taxon>
        <taxon>Platyhelminthes</taxon>
        <taxon>Cestoda</taxon>
        <taxon>Eucestoda</taxon>
        <taxon>Diphyllobothriidea</taxon>
        <taxon>Diphyllobothriidae</taxon>
        <taxon>Dibothriocephalus</taxon>
    </lineage>
</organism>